<feature type="compositionally biased region" description="Polar residues" evidence="1">
    <location>
        <begin position="26"/>
        <end position="36"/>
    </location>
</feature>
<dbReference type="AlphaFoldDB" id="A0A6V8KX11"/>
<comment type="caution">
    <text evidence="2">The sequence shown here is derived from an EMBL/GenBank/DDBJ whole genome shotgun (WGS) entry which is preliminary data.</text>
</comment>
<dbReference type="EMBL" id="BLPG01000001">
    <property type="protein sequence ID" value="GFJ86377.1"/>
    <property type="molecule type" value="Genomic_DNA"/>
</dbReference>
<evidence type="ECO:0000256" key="1">
    <source>
        <dbReference type="SAM" id="MobiDB-lite"/>
    </source>
</evidence>
<reference evidence="2 3" key="1">
    <citation type="submission" date="2020-03" db="EMBL/GenBank/DDBJ databases">
        <title>Whole genome shotgun sequence of Phytohabitans rumicis NBRC 108638.</title>
        <authorList>
            <person name="Komaki H."/>
            <person name="Tamura T."/>
        </authorList>
    </citation>
    <scope>NUCLEOTIDE SEQUENCE [LARGE SCALE GENOMIC DNA]</scope>
    <source>
        <strain evidence="2 3">NBRC 108638</strain>
    </source>
</reference>
<feature type="region of interest" description="Disordered" evidence="1">
    <location>
        <begin position="1"/>
        <end position="94"/>
    </location>
</feature>
<evidence type="ECO:0000313" key="3">
    <source>
        <dbReference type="Proteomes" id="UP000482960"/>
    </source>
</evidence>
<feature type="compositionally biased region" description="Basic and acidic residues" evidence="1">
    <location>
        <begin position="1"/>
        <end position="23"/>
    </location>
</feature>
<protein>
    <submittedName>
        <fullName evidence="2">Uncharacterized protein</fullName>
    </submittedName>
</protein>
<proteinExistence type="predicted"/>
<gene>
    <name evidence="2" type="ORF">Prum_000190</name>
</gene>
<reference evidence="2 3" key="2">
    <citation type="submission" date="2020-03" db="EMBL/GenBank/DDBJ databases">
        <authorList>
            <person name="Ichikawa N."/>
            <person name="Kimura A."/>
            <person name="Kitahashi Y."/>
            <person name="Uohara A."/>
        </authorList>
    </citation>
    <scope>NUCLEOTIDE SEQUENCE [LARGE SCALE GENOMIC DNA]</scope>
    <source>
        <strain evidence="2 3">NBRC 108638</strain>
    </source>
</reference>
<evidence type="ECO:0000313" key="2">
    <source>
        <dbReference type="EMBL" id="GFJ86377.1"/>
    </source>
</evidence>
<sequence length="112" mass="11817">MGVRLKADTSTDPHAEARTDIKPESVSANIWRQLGNSPRRRGPDLVDQHPGLLERGGTNHGAAPETPCRTRVSGVSDSRPARRRAALAGGGQQAPCRVTPGRAGSCACLQTL</sequence>
<accession>A0A6V8KX11</accession>
<dbReference type="Proteomes" id="UP000482960">
    <property type="component" value="Unassembled WGS sequence"/>
</dbReference>
<organism evidence="2 3">
    <name type="scientific">Phytohabitans rumicis</name>
    <dbReference type="NCBI Taxonomy" id="1076125"/>
    <lineage>
        <taxon>Bacteria</taxon>
        <taxon>Bacillati</taxon>
        <taxon>Actinomycetota</taxon>
        <taxon>Actinomycetes</taxon>
        <taxon>Micromonosporales</taxon>
        <taxon>Micromonosporaceae</taxon>
    </lineage>
</organism>
<keyword evidence="3" id="KW-1185">Reference proteome</keyword>
<name>A0A6V8KX11_9ACTN</name>